<dbReference type="Pfam" id="PF12833">
    <property type="entry name" value="HTH_18"/>
    <property type="match status" value="1"/>
</dbReference>
<evidence type="ECO:0000256" key="1">
    <source>
        <dbReference type="ARBA" id="ARBA00023015"/>
    </source>
</evidence>
<reference evidence="5 6" key="1">
    <citation type="submission" date="2017-03" db="EMBL/GenBank/DDBJ databases">
        <title>Whole genome sequences of fourteen strains of Bradyrhizobium canariense and one strain of Bradyrhizobium japonicum isolated from Lupinus (Papilionoideae: Genisteae) species in Algeria.</title>
        <authorList>
            <person name="Crovadore J."/>
            <person name="Chekireb D."/>
            <person name="Brachmann A."/>
            <person name="Chablais R."/>
            <person name="Cochard B."/>
            <person name="Lefort F."/>
        </authorList>
    </citation>
    <scope>NUCLEOTIDE SEQUENCE [LARGE SCALE GENOMIC DNA]</scope>
    <source>
        <strain evidence="5 6">UBMA195</strain>
    </source>
</reference>
<dbReference type="PANTHER" id="PTHR47894">
    <property type="entry name" value="HTH-TYPE TRANSCRIPTIONAL REGULATOR GADX"/>
    <property type="match status" value="1"/>
</dbReference>
<dbReference type="GO" id="GO:0005829">
    <property type="term" value="C:cytosol"/>
    <property type="evidence" value="ECO:0007669"/>
    <property type="project" value="TreeGrafter"/>
</dbReference>
<evidence type="ECO:0000256" key="2">
    <source>
        <dbReference type="ARBA" id="ARBA00023125"/>
    </source>
</evidence>
<proteinExistence type="predicted"/>
<dbReference type="InterPro" id="IPR009057">
    <property type="entry name" value="Homeodomain-like_sf"/>
</dbReference>
<keyword evidence="2" id="KW-0238">DNA-binding</keyword>
<dbReference type="RefSeq" id="WP_085361761.1">
    <property type="nucleotide sequence ID" value="NZ_NAFD01000192.1"/>
</dbReference>
<name>A0A1X3GCT8_9BRAD</name>
<dbReference type="OrthoDB" id="9805730at2"/>
<evidence type="ECO:0000313" key="6">
    <source>
        <dbReference type="Proteomes" id="UP000193553"/>
    </source>
</evidence>
<dbReference type="PROSITE" id="PS01124">
    <property type="entry name" value="HTH_ARAC_FAMILY_2"/>
    <property type="match status" value="1"/>
</dbReference>
<gene>
    <name evidence="5" type="ORF">BSZ18_32730</name>
</gene>
<dbReference type="SUPFAM" id="SSF46689">
    <property type="entry name" value="Homeodomain-like"/>
    <property type="match status" value="1"/>
</dbReference>
<protein>
    <submittedName>
        <fullName evidence="5">AraC family transcriptional regulator</fullName>
    </submittedName>
</protein>
<dbReference type="InterPro" id="IPR020449">
    <property type="entry name" value="Tscrpt_reg_AraC-type_HTH"/>
</dbReference>
<organism evidence="5 6">
    <name type="scientific">Bradyrhizobium canariense</name>
    <dbReference type="NCBI Taxonomy" id="255045"/>
    <lineage>
        <taxon>Bacteria</taxon>
        <taxon>Pseudomonadati</taxon>
        <taxon>Pseudomonadota</taxon>
        <taxon>Alphaproteobacteria</taxon>
        <taxon>Hyphomicrobiales</taxon>
        <taxon>Nitrobacteraceae</taxon>
        <taxon>Bradyrhizobium</taxon>
    </lineage>
</organism>
<dbReference type="InterPro" id="IPR018060">
    <property type="entry name" value="HTH_AraC"/>
</dbReference>
<dbReference type="GO" id="GO:0003700">
    <property type="term" value="F:DNA-binding transcription factor activity"/>
    <property type="evidence" value="ECO:0007669"/>
    <property type="project" value="InterPro"/>
</dbReference>
<keyword evidence="1" id="KW-0805">Transcription regulation</keyword>
<dbReference type="PANTHER" id="PTHR47894:SF1">
    <property type="entry name" value="HTH-TYPE TRANSCRIPTIONAL REGULATOR VQSM"/>
    <property type="match status" value="1"/>
</dbReference>
<keyword evidence="3" id="KW-0804">Transcription</keyword>
<comment type="caution">
    <text evidence="5">The sequence shown here is derived from an EMBL/GenBank/DDBJ whole genome shotgun (WGS) entry which is preliminary data.</text>
</comment>
<feature type="domain" description="HTH araC/xylS-type" evidence="4">
    <location>
        <begin position="231"/>
        <end position="329"/>
    </location>
</feature>
<sequence>MKAIVLARCALLAPFVDVLNDTGAPTERMLARFGLPIHPEQKPNDYFPLIPALQFVTAAQASHGLADFGFRAVQRLQFGHLSEQLQASIRQAPTLLAALKQWCRLVQFEDTFVRYWLERHNDHLRVCSTNSGTDGVLHLEHSQWIQNVMAVYCVRQFAGPHWTPATISFGARYMPGVETQARWPYTRFLSGQKASWIDVPISLLPTPHPANAANSGSSQREFEPISTDIVTALKLMLPSYLDERVPGIAEMAEITGTSVRSLQRELARAGLTYSRLLDQVRFEKGAELLRKTDARIIDVAFAAGYTDPAHFARAFRRMAGVTPREFRENAGKA</sequence>
<dbReference type="Gene3D" id="1.10.10.60">
    <property type="entry name" value="Homeodomain-like"/>
    <property type="match status" value="1"/>
</dbReference>
<dbReference type="SMART" id="SM00342">
    <property type="entry name" value="HTH_ARAC"/>
    <property type="match status" value="1"/>
</dbReference>
<dbReference type="AlphaFoldDB" id="A0A1X3GCT8"/>
<evidence type="ECO:0000256" key="3">
    <source>
        <dbReference type="ARBA" id="ARBA00023163"/>
    </source>
</evidence>
<dbReference type="GO" id="GO:0000976">
    <property type="term" value="F:transcription cis-regulatory region binding"/>
    <property type="evidence" value="ECO:0007669"/>
    <property type="project" value="TreeGrafter"/>
</dbReference>
<evidence type="ECO:0000259" key="4">
    <source>
        <dbReference type="PROSITE" id="PS01124"/>
    </source>
</evidence>
<evidence type="ECO:0000313" key="5">
    <source>
        <dbReference type="EMBL" id="OSJ03285.1"/>
    </source>
</evidence>
<dbReference type="InterPro" id="IPR032687">
    <property type="entry name" value="AraC-type_N"/>
</dbReference>
<accession>A0A1X3GCT8</accession>
<dbReference type="EMBL" id="NAFI01000187">
    <property type="protein sequence ID" value="OSJ03285.1"/>
    <property type="molecule type" value="Genomic_DNA"/>
</dbReference>
<dbReference type="Proteomes" id="UP000193553">
    <property type="component" value="Unassembled WGS sequence"/>
</dbReference>
<dbReference type="PRINTS" id="PR00032">
    <property type="entry name" value="HTHARAC"/>
</dbReference>
<dbReference type="Pfam" id="PF12625">
    <property type="entry name" value="Arabinose_bd"/>
    <property type="match status" value="1"/>
</dbReference>